<dbReference type="EMBL" id="BAOU01000044">
    <property type="protein sequence ID" value="GAD05853.1"/>
    <property type="molecule type" value="Genomic_DNA"/>
</dbReference>
<protein>
    <submittedName>
        <fullName evidence="1">Uncharacterized protein</fullName>
    </submittedName>
</protein>
<organism evidence="1 2">
    <name type="scientific">Porphyromonas crevioricanis JCM 15906</name>
    <dbReference type="NCBI Taxonomy" id="1305617"/>
    <lineage>
        <taxon>Bacteria</taxon>
        <taxon>Pseudomonadati</taxon>
        <taxon>Bacteroidota</taxon>
        <taxon>Bacteroidia</taxon>
        <taxon>Bacteroidales</taxon>
        <taxon>Porphyromonadaceae</taxon>
        <taxon>Porphyromonas</taxon>
    </lineage>
</organism>
<comment type="caution">
    <text evidence="1">The sequence shown here is derived from an EMBL/GenBank/DDBJ whole genome shotgun (WGS) entry which is preliminary data.</text>
</comment>
<reference evidence="1 2" key="2">
    <citation type="journal article" date="2013" name="Genome Announc.">
        <title>Draft Genome Sequences of Porphyromonas crevioricanis JCM 15906T and Porphyromonas cansulci JCM 13913T Isolated from a Canine Oral Cavity.</title>
        <authorList>
            <person name="Sakamoto M."/>
            <person name="Tanaka N."/>
            <person name="Shiwa Y."/>
            <person name="Yoshikawa H."/>
            <person name="Ohkuma M."/>
        </authorList>
    </citation>
    <scope>NUCLEOTIDE SEQUENCE [LARGE SCALE GENOMIC DNA]</scope>
    <source>
        <strain evidence="1 2">JCM 15906</strain>
    </source>
</reference>
<dbReference type="AlphaFoldDB" id="T1CRY4"/>
<accession>T1CRY4</accession>
<dbReference type="Proteomes" id="UP000018031">
    <property type="component" value="Unassembled WGS sequence"/>
</dbReference>
<gene>
    <name evidence="1" type="ORF">PORCRE_1562</name>
</gene>
<evidence type="ECO:0000313" key="1">
    <source>
        <dbReference type="EMBL" id="GAD05853.1"/>
    </source>
</evidence>
<name>T1CRY4_9PORP</name>
<reference evidence="2" key="1">
    <citation type="journal article" date="2013" name="Genome">
        <title>Draft Genome Sequences of Porphyromonas crevioricanis JCM 15906T and Porphyromonas cansulci JCM 13913T Isolated from a Canine Oral Cavity.</title>
        <authorList>
            <person name="Sakamoto M."/>
            <person name="Tanaka N."/>
            <person name="Shiwa Y."/>
            <person name="Yoshikawa H."/>
            <person name="Ohkuma M."/>
        </authorList>
    </citation>
    <scope>NUCLEOTIDE SEQUENCE [LARGE SCALE GENOMIC DNA]</scope>
    <source>
        <strain evidence="2">JCM 15906</strain>
    </source>
</reference>
<sequence>MDNTRKEAEEKPSWYSETDGKGFIQKAYMVGSLYLCSNDKEQKL</sequence>
<proteinExistence type="predicted"/>
<evidence type="ECO:0000313" key="2">
    <source>
        <dbReference type="Proteomes" id="UP000018031"/>
    </source>
</evidence>